<proteinExistence type="predicted"/>
<reference evidence="3" key="1">
    <citation type="submission" date="2024-01" db="EMBL/GenBank/DDBJ databases">
        <title>Bank of Algae and Cyanobacteria of the Azores (BACA) strain genomes.</title>
        <authorList>
            <person name="Luz R."/>
            <person name="Cordeiro R."/>
            <person name="Fonseca A."/>
            <person name="Goncalves V."/>
        </authorList>
    </citation>
    <scope>NUCLEOTIDE SEQUENCE</scope>
    <source>
        <strain evidence="3">BACA0141</strain>
    </source>
</reference>
<comment type="caution">
    <text evidence="3">The sequence shown here is derived from an EMBL/GenBank/DDBJ whole genome shotgun (WGS) entry which is preliminary data.</text>
</comment>
<dbReference type="RefSeq" id="WP_330486432.1">
    <property type="nucleotide sequence ID" value="NZ_JAZBJZ010000203.1"/>
</dbReference>
<feature type="domain" description="HPt" evidence="2">
    <location>
        <begin position="62"/>
        <end position="156"/>
    </location>
</feature>
<dbReference type="SUPFAM" id="SSF47226">
    <property type="entry name" value="Histidine-containing phosphotransfer domain, HPT domain"/>
    <property type="match status" value="1"/>
</dbReference>
<dbReference type="Pfam" id="PF01627">
    <property type="entry name" value="Hpt"/>
    <property type="match status" value="1"/>
</dbReference>
<dbReference type="GO" id="GO:0009927">
    <property type="term" value="F:histidine phosphotransfer kinase activity"/>
    <property type="evidence" value="ECO:0007669"/>
    <property type="project" value="InterPro"/>
</dbReference>
<dbReference type="GO" id="GO:0000160">
    <property type="term" value="P:phosphorelay signal transduction system"/>
    <property type="evidence" value="ECO:0007669"/>
    <property type="project" value="InterPro"/>
</dbReference>
<dbReference type="GO" id="GO:0043424">
    <property type="term" value="F:protein histidine kinase binding"/>
    <property type="evidence" value="ECO:0007669"/>
    <property type="project" value="InterPro"/>
</dbReference>
<dbReference type="GO" id="GO:0005737">
    <property type="term" value="C:cytoplasm"/>
    <property type="evidence" value="ECO:0007669"/>
    <property type="project" value="TreeGrafter"/>
</dbReference>
<sequence>STLMPFLMLSIFCPVLRLNVLEQRIGQCGQMIVEPANAENRMVEAAASVEILDPTAIEALEDVDLARELITLFIEHDAPTILNDLKQAVQAGNCTMVKHHAHTLRGSSSALGLQSLANCCLATETKAKANELQDLGDLVTQIEHQFELACSALQKLLQSLC</sequence>
<evidence type="ECO:0000313" key="3">
    <source>
        <dbReference type="EMBL" id="MEE3719994.1"/>
    </source>
</evidence>
<protein>
    <submittedName>
        <fullName evidence="3">Hpt domain-containing protein</fullName>
    </submittedName>
</protein>
<keyword evidence="1" id="KW-0597">Phosphoprotein</keyword>
<dbReference type="InterPro" id="IPR008207">
    <property type="entry name" value="Sig_transdc_His_kin_Hpt_dom"/>
</dbReference>
<keyword evidence="4" id="KW-1185">Reference proteome</keyword>
<dbReference type="PANTHER" id="PTHR28242">
    <property type="entry name" value="PHOSPHORELAY INTERMEDIATE PROTEIN YPD1"/>
    <property type="match status" value="1"/>
</dbReference>
<accession>A0AAW9PWT4</accession>
<dbReference type="PANTHER" id="PTHR28242:SF52">
    <property type="entry name" value="PHOSPHORELAY INTERMEDIATE PROTEIN YPD1"/>
    <property type="match status" value="1"/>
</dbReference>
<dbReference type="InterPro" id="IPR036641">
    <property type="entry name" value="HPT_dom_sf"/>
</dbReference>
<feature type="modified residue" description="Phosphohistidine" evidence="1">
    <location>
        <position position="102"/>
    </location>
</feature>
<evidence type="ECO:0000256" key="1">
    <source>
        <dbReference type="PROSITE-ProRule" id="PRU00110"/>
    </source>
</evidence>
<dbReference type="InterPro" id="IPR045871">
    <property type="entry name" value="AHP1-5/YPD1"/>
</dbReference>
<feature type="non-terminal residue" evidence="3">
    <location>
        <position position="1"/>
    </location>
</feature>
<evidence type="ECO:0000259" key="2">
    <source>
        <dbReference type="PROSITE" id="PS50894"/>
    </source>
</evidence>
<evidence type="ECO:0000313" key="4">
    <source>
        <dbReference type="Proteomes" id="UP001333818"/>
    </source>
</evidence>
<dbReference type="AlphaFoldDB" id="A0AAW9PWT4"/>
<organism evidence="3 4">
    <name type="scientific">Tumidithrix elongata BACA0141</name>
    <dbReference type="NCBI Taxonomy" id="2716417"/>
    <lineage>
        <taxon>Bacteria</taxon>
        <taxon>Bacillati</taxon>
        <taxon>Cyanobacteriota</taxon>
        <taxon>Cyanophyceae</taxon>
        <taxon>Pseudanabaenales</taxon>
        <taxon>Pseudanabaenaceae</taxon>
        <taxon>Tumidithrix</taxon>
        <taxon>Tumidithrix elongata</taxon>
    </lineage>
</organism>
<dbReference type="SMART" id="SM00073">
    <property type="entry name" value="HPT"/>
    <property type="match status" value="1"/>
</dbReference>
<dbReference type="Gene3D" id="1.20.120.160">
    <property type="entry name" value="HPT domain"/>
    <property type="match status" value="1"/>
</dbReference>
<name>A0AAW9PWT4_9CYAN</name>
<gene>
    <name evidence="3" type="ORF">V2H45_24970</name>
</gene>
<dbReference type="EMBL" id="JAZBJZ010000203">
    <property type="protein sequence ID" value="MEE3719994.1"/>
    <property type="molecule type" value="Genomic_DNA"/>
</dbReference>
<dbReference type="PROSITE" id="PS50894">
    <property type="entry name" value="HPT"/>
    <property type="match status" value="1"/>
</dbReference>
<dbReference type="Proteomes" id="UP001333818">
    <property type="component" value="Unassembled WGS sequence"/>
</dbReference>